<dbReference type="Pfam" id="PF16925">
    <property type="entry name" value="TetR_C_13"/>
    <property type="match status" value="1"/>
</dbReference>
<dbReference type="InterPro" id="IPR011075">
    <property type="entry name" value="TetR_C"/>
</dbReference>
<dbReference type="PANTHER" id="PTHR47506">
    <property type="entry name" value="TRANSCRIPTIONAL REGULATORY PROTEIN"/>
    <property type="match status" value="1"/>
</dbReference>
<dbReference type="SUPFAM" id="SSF46689">
    <property type="entry name" value="Homeodomain-like"/>
    <property type="match status" value="1"/>
</dbReference>
<evidence type="ECO:0000313" key="7">
    <source>
        <dbReference type="Proteomes" id="UP000190102"/>
    </source>
</evidence>
<organism evidence="6 7">
    <name type="scientific">Trichlorobacter thiogenes</name>
    <dbReference type="NCBI Taxonomy" id="115783"/>
    <lineage>
        <taxon>Bacteria</taxon>
        <taxon>Pseudomonadati</taxon>
        <taxon>Thermodesulfobacteriota</taxon>
        <taxon>Desulfuromonadia</taxon>
        <taxon>Geobacterales</taxon>
        <taxon>Geobacteraceae</taxon>
        <taxon>Trichlorobacter</taxon>
    </lineage>
</organism>
<evidence type="ECO:0000313" key="6">
    <source>
        <dbReference type="EMBL" id="SJZ40313.1"/>
    </source>
</evidence>
<sequence length="201" mass="22727">MVTMKRIHNKEDIVQIGLDLVLSKGFNATGVETILKQANIPKGSFYNFFSSKEEFALAIIDRYVADRNELFFPIISDESVSPLERVKKSFEKLIAIFEDYDCSKGCLLGNLGLEMSDHSENVRQCLEQALEGWTTGLSGLLLQAQQEQAIPANLDVEMLAENLISSFQGALLRSKIKKSPEPLRNFIHFYFDIFLVGKEEQ</sequence>
<reference evidence="7" key="1">
    <citation type="submission" date="2017-02" db="EMBL/GenBank/DDBJ databases">
        <authorList>
            <person name="Varghese N."/>
            <person name="Submissions S."/>
        </authorList>
    </citation>
    <scope>NUCLEOTIDE SEQUENCE [LARGE SCALE GENOMIC DNA]</scope>
    <source>
        <strain evidence="7">ATCC BAA-34</strain>
    </source>
</reference>
<dbReference type="SUPFAM" id="SSF48498">
    <property type="entry name" value="Tetracyclin repressor-like, C-terminal domain"/>
    <property type="match status" value="1"/>
</dbReference>
<dbReference type="PROSITE" id="PS50977">
    <property type="entry name" value="HTH_TETR_2"/>
    <property type="match status" value="1"/>
</dbReference>
<keyword evidence="7" id="KW-1185">Reference proteome</keyword>
<dbReference type="Pfam" id="PF00440">
    <property type="entry name" value="TetR_N"/>
    <property type="match status" value="1"/>
</dbReference>
<evidence type="ECO:0000259" key="5">
    <source>
        <dbReference type="PROSITE" id="PS50977"/>
    </source>
</evidence>
<accession>A0A1T4KDA7</accession>
<dbReference type="PANTHER" id="PTHR47506:SF6">
    <property type="entry name" value="HTH-TYPE TRANSCRIPTIONAL REPRESSOR NEMR"/>
    <property type="match status" value="1"/>
</dbReference>
<evidence type="ECO:0000256" key="2">
    <source>
        <dbReference type="ARBA" id="ARBA00023125"/>
    </source>
</evidence>
<dbReference type="STRING" id="115783.SAMN02745119_00487"/>
<feature type="DNA-binding region" description="H-T-H motif" evidence="4">
    <location>
        <begin position="30"/>
        <end position="49"/>
    </location>
</feature>
<protein>
    <submittedName>
        <fullName evidence="6">Transcriptional regulator, TetR family</fullName>
    </submittedName>
</protein>
<keyword evidence="3" id="KW-0804">Transcription</keyword>
<dbReference type="AlphaFoldDB" id="A0A1T4KDA7"/>
<name>A0A1T4KDA7_9BACT</name>
<evidence type="ECO:0000256" key="1">
    <source>
        <dbReference type="ARBA" id="ARBA00023015"/>
    </source>
</evidence>
<dbReference type="Gene3D" id="1.10.357.10">
    <property type="entry name" value="Tetracycline Repressor, domain 2"/>
    <property type="match status" value="1"/>
</dbReference>
<feature type="domain" description="HTH tetR-type" evidence="5">
    <location>
        <begin position="7"/>
        <end position="67"/>
    </location>
</feature>
<dbReference type="InterPro" id="IPR036271">
    <property type="entry name" value="Tet_transcr_reg_TetR-rel_C_sf"/>
</dbReference>
<dbReference type="EMBL" id="FUWR01000001">
    <property type="protein sequence ID" value="SJZ40313.1"/>
    <property type="molecule type" value="Genomic_DNA"/>
</dbReference>
<dbReference type="Proteomes" id="UP000190102">
    <property type="component" value="Unassembled WGS sequence"/>
</dbReference>
<dbReference type="InterPro" id="IPR001647">
    <property type="entry name" value="HTH_TetR"/>
</dbReference>
<dbReference type="InterPro" id="IPR009057">
    <property type="entry name" value="Homeodomain-like_sf"/>
</dbReference>
<evidence type="ECO:0000256" key="4">
    <source>
        <dbReference type="PROSITE-ProRule" id="PRU00335"/>
    </source>
</evidence>
<gene>
    <name evidence="6" type="ORF">SAMN02745119_00487</name>
</gene>
<keyword evidence="1" id="KW-0805">Transcription regulation</keyword>
<keyword evidence="2 4" id="KW-0238">DNA-binding</keyword>
<proteinExistence type="predicted"/>
<evidence type="ECO:0000256" key="3">
    <source>
        <dbReference type="ARBA" id="ARBA00023163"/>
    </source>
</evidence>
<dbReference type="GO" id="GO:0003677">
    <property type="term" value="F:DNA binding"/>
    <property type="evidence" value="ECO:0007669"/>
    <property type="project" value="UniProtKB-UniRule"/>
</dbReference>